<evidence type="ECO:0000313" key="2">
    <source>
        <dbReference type="EMBL" id="MFC1403560.1"/>
    </source>
</evidence>
<dbReference type="Proteomes" id="UP001592528">
    <property type="component" value="Unassembled WGS sequence"/>
</dbReference>
<dbReference type="Pfam" id="PF13460">
    <property type="entry name" value="NAD_binding_10"/>
    <property type="match status" value="1"/>
</dbReference>
<proteinExistence type="predicted"/>
<accession>A0ABV6UQ37</accession>
<name>A0ABV6UQ37_9ACTN</name>
<evidence type="ECO:0000313" key="3">
    <source>
        <dbReference type="Proteomes" id="UP001592528"/>
    </source>
</evidence>
<keyword evidence="3" id="KW-1185">Reference proteome</keyword>
<dbReference type="EMBL" id="JBHEZZ010000010">
    <property type="protein sequence ID" value="MFC1403560.1"/>
    <property type="molecule type" value="Genomic_DNA"/>
</dbReference>
<reference evidence="2 3" key="1">
    <citation type="submission" date="2024-09" db="EMBL/GenBank/DDBJ databases">
        <authorList>
            <person name="Lee S.D."/>
        </authorList>
    </citation>
    <scope>NUCLEOTIDE SEQUENCE [LARGE SCALE GENOMIC DNA]</scope>
    <source>
        <strain evidence="2 3">N1-5</strain>
    </source>
</reference>
<dbReference type="Gene3D" id="3.40.50.720">
    <property type="entry name" value="NAD(P)-binding Rossmann-like Domain"/>
    <property type="match status" value="1"/>
</dbReference>
<protein>
    <submittedName>
        <fullName evidence="2">NAD(P)-dependent oxidoreductase</fullName>
    </submittedName>
</protein>
<dbReference type="SUPFAM" id="SSF51735">
    <property type="entry name" value="NAD(P)-binding Rossmann-fold domains"/>
    <property type="match status" value="1"/>
</dbReference>
<comment type="caution">
    <text evidence="2">The sequence shown here is derived from an EMBL/GenBank/DDBJ whole genome shotgun (WGS) entry which is preliminary data.</text>
</comment>
<dbReference type="InterPro" id="IPR016040">
    <property type="entry name" value="NAD(P)-bd_dom"/>
</dbReference>
<dbReference type="RefSeq" id="WP_030255365.1">
    <property type="nucleotide sequence ID" value="NZ_JBHEZZ010000010.1"/>
</dbReference>
<evidence type="ECO:0000259" key="1">
    <source>
        <dbReference type="Pfam" id="PF13460"/>
    </source>
</evidence>
<dbReference type="PANTHER" id="PTHR43355">
    <property type="entry name" value="FLAVIN REDUCTASE (NADPH)"/>
    <property type="match status" value="1"/>
</dbReference>
<feature type="domain" description="NAD(P)-binding" evidence="1">
    <location>
        <begin position="7"/>
        <end position="197"/>
    </location>
</feature>
<gene>
    <name evidence="2" type="ORF">ACEZDJ_19920</name>
</gene>
<dbReference type="PANTHER" id="PTHR43355:SF2">
    <property type="entry name" value="FLAVIN REDUCTASE (NADPH)"/>
    <property type="match status" value="1"/>
</dbReference>
<organism evidence="2 3">
    <name type="scientific">Streptacidiphilus cavernicola</name>
    <dbReference type="NCBI Taxonomy" id="3342716"/>
    <lineage>
        <taxon>Bacteria</taxon>
        <taxon>Bacillati</taxon>
        <taxon>Actinomycetota</taxon>
        <taxon>Actinomycetes</taxon>
        <taxon>Kitasatosporales</taxon>
        <taxon>Streptomycetaceae</taxon>
        <taxon>Streptacidiphilus</taxon>
    </lineage>
</organism>
<sequence>MQLTVLGATGPTGQQVVQQALAAGHRITALVRDPARLPQRDDDRVTVVVGDATSRTDVEKALHGSDALISALGPGKDFKSTLATQSTGPVLEAAATAGVQRLVWLSALGAGTSGQRQSRIQASASKLLMSKLMADKGTADDTIARSDLAWTIALPVMLGNGSATGTYKALPLDSGTTRNGGKLSRADLADALLAAATTNKWTRQRIILTH</sequence>
<dbReference type="InterPro" id="IPR036291">
    <property type="entry name" value="NAD(P)-bd_dom_sf"/>
</dbReference>
<dbReference type="InterPro" id="IPR051606">
    <property type="entry name" value="Polyketide_Oxido-like"/>
</dbReference>